<evidence type="ECO:0000313" key="12">
    <source>
        <dbReference type="Proteomes" id="UP001642487"/>
    </source>
</evidence>
<evidence type="ECO:0000256" key="8">
    <source>
        <dbReference type="ARBA" id="ARBA00046534"/>
    </source>
</evidence>
<evidence type="ECO:0000256" key="2">
    <source>
        <dbReference type="ARBA" id="ARBA00022473"/>
    </source>
</evidence>
<comment type="subunit">
    <text evidence="8">Homodimer. Forms long polymer filaments with other SOKs proteins polymers (e.g. SOK1, SOK2, SOK3 and SOK4) crucial for polar localization and biological activity. Binds to ANGUSTIFOLIA (AN).</text>
</comment>
<dbReference type="InterPro" id="IPR021182">
    <property type="entry name" value="SOK_magnoliopsida"/>
</dbReference>
<feature type="compositionally biased region" description="Pro residues" evidence="9">
    <location>
        <begin position="210"/>
        <end position="219"/>
    </location>
</feature>
<evidence type="ECO:0000256" key="5">
    <source>
        <dbReference type="ARBA" id="ARBA00023136"/>
    </source>
</evidence>
<evidence type="ECO:0000256" key="3">
    <source>
        <dbReference type="ARBA" id="ARBA00022475"/>
    </source>
</evidence>
<feature type="domain" description="SOSEKI DIX-like" evidence="10">
    <location>
        <begin position="32"/>
        <end position="117"/>
    </location>
</feature>
<dbReference type="InterPro" id="IPR048351">
    <property type="entry name" value="SOK_DIX"/>
</dbReference>
<reference evidence="11 12" key="1">
    <citation type="submission" date="2024-03" db="EMBL/GenBank/DDBJ databases">
        <authorList>
            <person name="Gkanogiannis A."/>
            <person name="Becerra Lopez-Lavalle L."/>
        </authorList>
    </citation>
    <scope>NUCLEOTIDE SEQUENCE [LARGE SCALE GENOMIC DNA]</scope>
</reference>
<gene>
    <name evidence="11" type="ORF">CITCOLO1_LOCUS16527</name>
</gene>
<evidence type="ECO:0000256" key="9">
    <source>
        <dbReference type="SAM" id="MobiDB-lite"/>
    </source>
</evidence>
<keyword evidence="5" id="KW-0472">Membrane</keyword>
<feature type="region of interest" description="Disordered" evidence="9">
    <location>
        <begin position="1"/>
        <end position="26"/>
    </location>
</feature>
<sequence>MSLSATTMEEKYRDHHPGRRRDSPTPMKKVQDFYYISRNGRLEQPHFLEISLFPNHPLRLKDVMDRLAVLRGNAMPFLYSWSCKRNYKNGYVWNDLSENDVVYPAEGSEYVLKASLLVDVDDCSEKLQQTHTINNTRQTVQELNLPSKTRKQQLAPSPLKELANHLDSDIEYDGVEDYEYDDGEKHIYPTTAPSTTSHSRCSRGISTEEPPGPTRPPTQTPTESTRFDSSRLSTSKRFAFDHDNELETESAPSRNSVLLQFIACGGSVGSKGKTGPCSGEPVRRTEKGLGKEVVCKMVGKVIGEEEMIKYMSENPRFGKLQTEEKEYFSGSIVEAIREDRHVVQPVLKKSSSYNEEKSKRGELEEKRDGNEENENGGMKGRCLPLMILTSASSKQPKKP</sequence>
<evidence type="ECO:0000256" key="4">
    <source>
        <dbReference type="ARBA" id="ARBA00022618"/>
    </source>
</evidence>
<protein>
    <recommendedName>
        <fullName evidence="10">SOSEKI DIX-like domain-containing protein</fullName>
    </recommendedName>
</protein>
<accession>A0ABP0YVC2</accession>
<dbReference type="EMBL" id="OZ021740">
    <property type="protein sequence ID" value="CAK9324294.1"/>
    <property type="molecule type" value="Genomic_DNA"/>
</dbReference>
<keyword evidence="12" id="KW-1185">Reference proteome</keyword>
<dbReference type="InterPro" id="IPR010369">
    <property type="entry name" value="SOK"/>
</dbReference>
<keyword evidence="3" id="KW-1003">Cell membrane</keyword>
<keyword evidence="6" id="KW-0131">Cell cycle</keyword>
<feature type="compositionally biased region" description="Basic and acidic residues" evidence="9">
    <location>
        <begin position="354"/>
        <end position="370"/>
    </location>
</feature>
<proteinExistence type="inferred from homology"/>
<dbReference type="Proteomes" id="UP001642487">
    <property type="component" value="Chromosome 6"/>
</dbReference>
<feature type="compositionally biased region" description="Basic and acidic residues" evidence="9">
    <location>
        <begin position="8"/>
        <end position="23"/>
    </location>
</feature>
<evidence type="ECO:0000256" key="6">
    <source>
        <dbReference type="ARBA" id="ARBA00023306"/>
    </source>
</evidence>
<feature type="compositionally biased region" description="Polar residues" evidence="9">
    <location>
        <begin position="389"/>
        <end position="399"/>
    </location>
</feature>
<organism evidence="11 12">
    <name type="scientific">Citrullus colocynthis</name>
    <name type="common">colocynth</name>
    <dbReference type="NCBI Taxonomy" id="252529"/>
    <lineage>
        <taxon>Eukaryota</taxon>
        <taxon>Viridiplantae</taxon>
        <taxon>Streptophyta</taxon>
        <taxon>Embryophyta</taxon>
        <taxon>Tracheophyta</taxon>
        <taxon>Spermatophyta</taxon>
        <taxon>Magnoliopsida</taxon>
        <taxon>eudicotyledons</taxon>
        <taxon>Gunneridae</taxon>
        <taxon>Pentapetalae</taxon>
        <taxon>rosids</taxon>
        <taxon>fabids</taxon>
        <taxon>Cucurbitales</taxon>
        <taxon>Cucurbitaceae</taxon>
        <taxon>Benincaseae</taxon>
        <taxon>Citrullus</taxon>
    </lineage>
</organism>
<feature type="region of interest" description="Disordered" evidence="9">
    <location>
        <begin position="184"/>
        <end position="234"/>
    </location>
</feature>
<keyword evidence="2" id="KW-0217">Developmental protein</keyword>
<comment type="subcellular location">
    <subcellularLocation>
        <location evidence="1">Cell membrane</location>
        <topology evidence="1">Peripheral membrane protein</topology>
        <orientation evidence="1">Cytoplasmic side</orientation>
    </subcellularLocation>
</comment>
<evidence type="ECO:0000313" key="11">
    <source>
        <dbReference type="EMBL" id="CAK9324294.1"/>
    </source>
</evidence>
<keyword evidence="4" id="KW-0132">Cell division</keyword>
<dbReference type="PANTHER" id="PTHR31083">
    <property type="entry name" value="UPSTREAM OF FLC PROTEIN (DUF966)"/>
    <property type="match status" value="1"/>
</dbReference>
<name>A0ABP0YVC2_9ROSI</name>
<evidence type="ECO:0000256" key="1">
    <source>
        <dbReference type="ARBA" id="ARBA00004413"/>
    </source>
</evidence>
<dbReference type="PIRSF" id="PIRSF031043">
    <property type="entry name" value="UCP031043"/>
    <property type="match status" value="1"/>
</dbReference>
<comment type="similarity">
    <text evidence="7">Belongs to the SOSEKI family.</text>
</comment>
<dbReference type="PANTHER" id="PTHR31083:SF18">
    <property type="entry name" value="PROTEIN SOSEKI 2"/>
    <property type="match status" value="1"/>
</dbReference>
<evidence type="ECO:0000256" key="7">
    <source>
        <dbReference type="ARBA" id="ARBA00024211"/>
    </source>
</evidence>
<dbReference type="Pfam" id="PF06136">
    <property type="entry name" value="SOK"/>
    <property type="match status" value="1"/>
</dbReference>
<feature type="region of interest" description="Disordered" evidence="9">
    <location>
        <begin position="347"/>
        <end position="399"/>
    </location>
</feature>
<evidence type="ECO:0000259" key="10">
    <source>
        <dbReference type="Pfam" id="PF06136"/>
    </source>
</evidence>